<sequence length="200" mass="22537">MLQELGIEQKLLTITGDNVSNNESMISELHDLIKAHYIRCLAHILNLIVKDILRVLRSSDAHEASRICDQLNDEDLSAETALSRIRIFAVWVSRSNKRRASWTNICTFVQISTAFIPCDVDTRWNSTYLMLEAALKAKPQITAYLEAQTELPRFTVEDWHPTSGLLSALQVDSICLSKTASSYDGNPYLLQSSQFASSRC</sequence>
<keyword evidence="7" id="KW-1185">Reference proteome</keyword>
<gene>
    <name evidence="6" type="ORF">N7509_000533</name>
</gene>
<dbReference type="PANTHER" id="PTHR46481">
    <property type="entry name" value="ZINC FINGER BED DOMAIN-CONTAINING PROTEIN 4"/>
    <property type="match status" value="1"/>
</dbReference>
<evidence type="ECO:0000256" key="5">
    <source>
        <dbReference type="ARBA" id="ARBA00023242"/>
    </source>
</evidence>
<keyword evidence="2" id="KW-0479">Metal-binding</keyword>
<keyword evidence="5" id="KW-0539">Nucleus</keyword>
<organism evidence="6 7">
    <name type="scientific">Penicillium cosmopolitanum</name>
    <dbReference type="NCBI Taxonomy" id="1131564"/>
    <lineage>
        <taxon>Eukaryota</taxon>
        <taxon>Fungi</taxon>
        <taxon>Dikarya</taxon>
        <taxon>Ascomycota</taxon>
        <taxon>Pezizomycotina</taxon>
        <taxon>Eurotiomycetes</taxon>
        <taxon>Eurotiomycetidae</taxon>
        <taxon>Eurotiales</taxon>
        <taxon>Aspergillaceae</taxon>
        <taxon>Penicillium</taxon>
    </lineage>
</organism>
<dbReference type="GO" id="GO:0008270">
    <property type="term" value="F:zinc ion binding"/>
    <property type="evidence" value="ECO:0007669"/>
    <property type="project" value="UniProtKB-KW"/>
</dbReference>
<evidence type="ECO:0000256" key="2">
    <source>
        <dbReference type="ARBA" id="ARBA00022723"/>
    </source>
</evidence>
<dbReference type="InterPro" id="IPR052035">
    <property type="entry name" value="ZnF_BED_domain_contain"/>
</dbReference>
<dbReference type="OrthoDB" id="2976890at2759"/>
<reference evidence="6" key="1">
    <citation type="submission" date="2022-12" db="EMBL/GenBank/DDBJ databases">
        <authorList>
            <person name="Petersen C."/>
        </authorList>
    </citation>
    <scope>NUCLEOTIDE SEQUENCE</scope>
    <source>
        <strain evidence="6">IBT 29677</strain>
    </source>
</reference>
<evidence type="ECO:0008006" key="8">
    <source>
        <dbReference type="Google" id="ProtNLM"/>
    </source>
</evidence>
<dbReference type="EMBL" id="JAPZBU010000003">
    <property type="protein sequence ID" value="KAJ5413906.1"/>
    <property type="molecule type" value="Genomic_DNA"/>
</dbReference>
<dbReference type="AlphaFoldDB" id="A0A9W9WAS0"/>
<name>A0A9W9WAS0_9EURO</name>
<evidence type="ECO:0000256" key="1">
    <source>
        <dbReference type="ARBA" id="ARBA00004123"/>
    </source>
</evidence>
<reference evidence="6" key="2">
    <citation type="journal article" date="2023" name="IMA Fungus">
        <title>Comparative genomic study of the Penicillium genus elucidates a diverse pangenome and 15 lateral gene transfer events.</title>
        <authorList>
            <person name="Petersen C."/>
            <person name="Sorensen T."/>
            <person name="Nielsen M.R."/>
            <person name="Sondergaard T.E."/>
            <person name="Sorensen J.L."/>
            <person name="Fitzpatrick D.A."/>
            <person name="Frisvad J.C."/>
            <person name="Nielsen K.L."/>
        </authorList>
    </citation>
    <scope>NUCLEOTIDE SEQUENCE</scope>
    <source>
        <strain evidence="6">IBT 29677</strain>
    </source>
</reference>
<dbReference type="InterPro" id="IPR012337">
    <property type="entry name" value="RNaseH-like_sf"/>
</dbReference>
<dbReference type="SUPFAM" id="SSF53098">
    <property type="entry name" value="Ribonuclease H-like"/>
    <property type="match status" value="1"/>
</dbReference>
<comment type="subcellular location">
    <subcellularLocation>
        <location evidence="1">Nucleus</location>
    </subcellularLocation>
</comment>
<protein>
    <recommendedName>
        <fullName evidence="8">DUF659 domain-containing protein</fullName>
    </recommendedName>
</protein>
<keyword evidence="3" id="KW-0863">Zinc-finger</keyword>
<evidence type="ECO:0000256" key="3">
    <source>
        <dbReference type="ARBA" id="ARBA00022771"/>
    </source>
</evidence>
<dbReference type="PANTHER" id="PTHR46481:SF10">
    <property type="entry name" value="ZINC FINGER BED DOMAIN-CONTAINING PROTEIN 39"/>
    <property type="match status" value="1"/>
</dbReference>
<dbReference type="Proteomes" id="UP001147747">
    <property type="component" value="Unassembled WGS sequence"/>
</dbReference>
<keyword evidence="4" id="KW-0862">Zinc</keyword>
<dbReference type="RefSeq" id="XP_056493752.1">
    <property type="nucleotide sequence ID" value="XM_056625170.1"/>
</dbReference>
<proteinExistence type="predicted"/>
<evidence type="ECO:0000256" key="4">
    <source>
        <dbReference type="ARBA" id="ARBA00022833"/>
    </source>
</evidence>
<evidence type="ECO:0000313" key="7">
    <source>
        <dbReference type="Proteomes" id="UP001147747"/>
    </source>
</evidence>
<evidence type="ECO:0000313" key="6">
    <source>
        <dbReference type="EMBL" id="KAJ5413906.1"/>
    </source>
</evidence>
<comment type="caution">
    <text evidence="6">The sequence shown here is derived from an EMBL/GenBank/DDBJ whole genome shotgun (WGS) entry which is preliminary data.</text>
</comment>
<dbReference type="GO" id="GO:0005634">
    <property type="term" value="C:nucleus"/>
    <property type="evidence" value="ECO:0007669"/>
    <property type="project" value="UniProtKB-SubCell"/>
</dbReference>
<accession>A0A9W9WAS0</accession>
<dbReference type="GeneID" id="81364150"/>